<feature type="domain" description="NADH:flavin oxidoreductase/NADH oxidase N-terminal" evidence="5">
    <location>
        <begin position="17"/>
        <end position="366"/>
    </location>
</feature>
<keyword evidence="7" id="KW-1185">Reference proteome</keyword>
<dbReference type="AlphaFoldDB" id="A1CSN9"/>
<evidence type="ECO:0000313" key="7">
    <source>
        <dbReference type="Proteomes" id="UP000006701"/>
    </source>
</evidence>
<evidence type="ECO:0000313" key="6">
    <source>
        <dbReference type="EMBL" id="EAW06326.1"/>
    </source>
</evidence>
<dbReference type="VEuPathDB" id="FungiDB:ACLA_080100"/>
<dbReference type="KEGG" id="act:ACLA_080100"/>
<name>A1CSN9_ASPCL</name>
<evidence type="ECO:0000256" key="4">
    <source>
        <dbReference type="ARBA" id="ARBA00023002"/>
    </source>
</evidence>
<evidence type="ECO:0000256" key="1">
    <source>
        <dbReference type="ARBA" id="ARBA00005979"/>
    </source>
</evidence>
<evidence type="ECO:0000256" key="3">
    <source>
        <dbReference type="ARBA" id="ARBA00022643"/>
    </source>
</evidence>
<protein>
    <submittedName>
        <fullName evidence="6">FMN binding oxidoreductase, putative</fullName>
    </submittedName>
</protein>
<dbReference type="Pfam" id="PF00724">
    <property type="entry name" value="Oxidored_FMN"/>
    <property type="match status" value="1"/>
</dbReference>
<dbReference type="HOGENOM" id="CLU_012153_6_2_1"/>
<dbReference type="InterPro" id="IPR051799">
    <property type="entry name" value="NADH_flavin_oxidoreductase"/>
</dbReference>
<dbReference type="GO" id="GO:0010181">
    <property type="term" value="F:FMN binding"/>
    <property type="evidence" value="ECO:0007669"/>
    <property type="project" value="InterPro"/>
</dbReference>
<dbReference type="PANTHER" id="PTHR43656:SF2">
    <property type="entry name" value="BINDING OXIDOREDUCTASE, PUTATIVE (AFU_ORTHOLOGUE AFUA_2G08260)-RELATED"/>
    <property type="match status" value="1"/>
</dbReference>
<dbReference type="InterPro" id="IPR001155">
    <property type="entry name" value="OxRdtase_FMN_N"/>
</dbReference>
<dbReference type="CDD" id="cd04733">
    <property type="entry name" value="OYE_like_2_FMN"/>
    <property type="match status" value="1"/>
</dbReference>
<dbReference type="Gene3D" id="3.20.20.70">
    <property type="entry name" value="Aldolase class I"/>
    <property type="match status" value="1"/>
</dbReference>
<gene>
    <name evidence="6" type="ORF">ACLA_080100</name>
</gene>
<dbReference type="OMA" id="CIGIKFN"/>
<dbReference type="GeneID" id="4700070"/>
<dbReference type="PANTHER" id="PTHR43656">
    <property type="entry name" value="BINDING OXIDOREDUCTASE, PUTATIVE (AFU_ORTHOLOGUE AFUA_2G08260)-RELATED"/>
    <property type="match status" value="1"/>
</dbReference>
<dbReference type="GO" id="GO:0016491">
    <property type="term" value="F:oxidoreductase activity"/>
    <property type="evidence" value="ECO:0007669"/>
    <property type="project" value="UniProtKB-KW"/>
</dbReference>
<evidence type="ECO:0000259" key="5">
    <source>
        <dbReference type="Pfam" id="PF00724"/>
    </source>
</evidence>
<dbReference type="OrthoDB" id="1663137at2759"/>
<keyword evidence="4" id="KW-0560">Oxidoreductase</keyword>
<sequence>MPSLADPVTLPCGLVFPNRLVKAALAEAMTGSDHTPTPEMIEVYNQWGQGGWGAVLTGNVQVDVNHLGNPFDPALDGEYTGADTSAALVQTWRRYAAACQQHGVPSIVQVNHPGRQSPRIAGRRGICAATIAPSAVPLQLGGGLVERIASALVFPAPREMTRADIEAVSKQFIDTARLMADAGFSGVELHGAHGYLIDQFLNPKTNLRTDAYGGSPENRAKFVLDILAAIRKVVPPTFCIGIKFNSADHSSSAFEDTMTQIKLLVDAGIDFLEVSGGTYEDPQMVASNPVAAAAAAAAPQKSQRTLAREAFFLEFARETRKRFPTLVLMLTGGFRTRAGAQSALAENACDLVGIGRPAAVKPSFARMLLDESVEDEEARLELKKVKMPFLVRLLPIRNVGAGLESVSVHLFFFLSDFDLVWYLWVRG</sequence>
<keyword evidence="3" id="KW-0288">FMN</keyword>
<comment type="similarity">
    <text evidence="1">Belongs to the NADH:flavin oxidoreductase/NADH oxidase family.</text>
</comment>
<dbReference type="Proteomes" id="UP000006701">
    <property type="component" value="Unassembled WGS sequence"/>
</dbReference>
<evidence type="ECO:0000256" key="2">
    <source>
        <dbReference type="ARBA" id="ARBA00022630"/>
    </source>
</evidence>
<dbReference type="SUPFAM" id="SSF51395">
    <property type="entry name" value="FMN-linked oxidoreductases"/>
    <property type="match status" value="1"/>
</dbReference>
<reference evidence="6 7" key="1">
    <citation type="journal article" date="2008" name="PLoS Genet.">
        <title>Genomic islands in the pathogenic filamentous fungus Aspergillus fumigatus.</title>
        <authorList>
            <person name="Fedorova N.D."/>
            <person name="Khaldi N."/>
            <person name="Joardar V.S."/>
            <person name="Maiti R."/>
            <person name="Amedeo P."/>
            <person name="Anderson M.J."/>
            <person name="Crabtree J."/>
            <person name="Silva J.C."/>
            <person name="Badger J.H."/>
            <person name="Albarraq A."/>
            <person name="Angiuoli S."/>
            <person name="Bussey H."/>
            <person name="Bowyer P."/>
            <person name="Cotty P.J."/>
            <person name="Dyer P.S."/>
            <person name="Egan A."/>
            <person name="Galens K."/>
            <person name="Fraser-Liggett C.M."/>
            <person name="Haas B.J."/>
            <person name="Inman J.M."/>
            <person name="Kent R."/>
            <person name="Lemieux S."/>
            <person name="Malavazi I."/>
            <person name="Orvis J."/>
            <person name="Roemer T."/>
            <person name="Ronning C.M."/>
            <person name="Sundaram J.P."/>
            <person name="Sutton G."/>
            <person name="Turner G."/>
            <person name="Venter J.C."/>
            <person name="White O.R."/>
            <person name="Whitty B.R."/>
            <person name="Youngman P."/>
            <person name="Wolfe K.H."/>
            <person name="Goldman G.H."/>
            <person name="Wortman J.R."/>
            <person name="Jiang B."/>
            <person name="Denning D.W."/>
            <person name="Nierman W.C."/>
        </authorList>
    </citation>
    <scope>NUCLEOTIDE SEQUENCE [LARGE SCALE GENOMIC DNA]</scope>
    <source>
        <strain evidence="7">ATCC 1007 / CBS 513.65 / DSM 816 / NCTC 3887 / NRRL 1</strain>
    </source>
</reference>
<keyword evidence="2" id="KW-0285">Flavoprotein</keyword>
<dbReference type="RefSeq" id="XP_001267752.1">
    <property type="nucleotide sequence ID" value="XM_001267751.1"/>
</dbReference>
<dbReference type="InterPro" id="IPR013785">
    <property type="entry name" value="Aldolase_TIM"/>
</dbReference>
<organism evidence="6 7">
    <name type="scientific">Aspergillus clavatus (strain ATCC 1007 / CBS 513.65 / DSM 816 / NCTC 3887 / NRRL 1 / QM 1276 / 107)</name>
    <dbReference type="NCBI Taxonomy" id="344612"/>
    <lineage>
        <taxon>Eukaryota</taxon>
        <taxon>Fungi</taxon>
        <taxon>Dikarya</taxon>
        <taxon>Ascomycota</taxon>
        <taxon>Pezizomycotina</taxon>
        <taxon>Eurotiomycetes</taxon>
        <taxon>Eurotiomycetidae</taxon>
        <taxon>Eurotiales</taxon>
        <taxon>Aspergillaceae</taxon>
        <taxon>Aspergillus</taxon>
        <taxon>Aspergillus subgen. Fumigati</taxon>
    </lineage>
</organism>
<dbReference type="eggNOG" id="KOG0134">
    <property type="taxonomic scope" value="Eukaryota"/>
</dbReference>
<dbReference type="EMBL" id="DS027060">
    <property type="protein sequence ID" value="EAW06326.1"/>
    <property type="molecule type" value="Genomic_DNA"/>
</dbReference>
<proteinExistence type="inferred from homology"/>
<accession>A1CSN9</accession>